<feature type="compositionally biased region" description="Basic and acidic residues" evidence="1">
    <location>
        <begin position="320"/>
        <end position="336"/>
    </location>
</feature>
<proteinExistence type="predicted"/>
<dbReference type="InterPro" id="IPR023346">
    <property type="entry name" value="Lysozyme-like_dom_sf"/>
</dbReference>
<evidence type="ECO:0000256" key="2">
    <source>
        <dbReference type="SAM" id="SignalP"/>
    </source>
</evidence>
<dbReference type="SUPFAM" id="SSF53955">
    <property type="entry name" value="Lysozyme-like"/>
    <property type="match status" value="2"/>
</dbReference>
<dbReference type="AlphaFoldDB" id="A0A8H8P666"/>
<protein>
    <submittedName>
        <fullName evidence="4">Glycoside hydrolase family 23 protein</fullName>
    </submittedName>
</protein>
<organism evidence="4 5">
    <name type="scientific">Rhizoctonia solani</name>
    <dbReference type="NCBI Taxonomy" id="456999"/>
    <lineage>
        <taxon>Eukaryota</taxon>
        <taxon>Fungi</taxon>
        <taxon>Dikarya</taxon>
        <taxon>Basidiomycota</taxon>
        <taxon>Agaricomycotina</taxon>
        <taxon>Agaricomycetes</taxon>
        <taxon>Cantharellales</taxon>
        <taxon>Ceratobasidiaceae</taxon>
        <taxon>Rhizoctonia</taxon>
    </lineage>
</organism>
<feature type="domain" description="Transglycosylase SLT" evidence="3">
    <location>
        <begin position="581"/>
        <end position="668"/>
    </location>
</feature>
<dbReference type="GO" id="GO:0016787">
    <property type="term" value="F:hydrolase activity"/>
    <property type="evidence" value="ECO:0007669"/>
    <property type="project" value="UniProtKB-KW"/>
</dbReference>
<feature type="domain" description="Transglycosylase SLT" evidence="3">
    <location>
        <begin position="154"/>
        <end position="230"/>
    </location>
</feature>
<dbReference type="CDD" id="cd00254">
    <property type="entry name" value="LT-like"/>
    <property type="match status" value="2"/>
</dbReference>
<feature type="signal peptide" evidence="2">
    <location>
        <begin position="1"/>
        <end position="23"/>
    </location>
</feature>
<dbReference type="InterPro" id="IPR008258">
    <property type="entry name" value="Transglycosylase_SLT_dom_1"/>
</dbReference>
<reference evidence="4" key="1">
    <citation type="submission" date="2020-05" db="EMBL/GenBank/DDBJ databases">
        <title>Evolutionary and genomic comparisons of hybrid uninucleate and nonhybrid Rhizoctonia fungi.</title>
        <authorList>
            <person name="Li C."/>
            <person name="Chen X."/>
        </authorList>
    </citation>
    <scope>NUCLEOTIDE SEQUENCE</scope>
    <source>
        <strain evidence="4">AG-1 IA</strain>
    </source>
</reference>
<keyword evidence="2" id="KW-0732">Signal</keyword>
<evidence type="ECO:0000313" key="4">
    <source>
        <dbReference type="EMBL" id="QRW25057.1"/>
    </source>
</evidence>
<feature type="compositionally biased region" description="Pro residues" evidence="1">
    <location>
        <begin position="457"/>
        <end position="494"/>
    </location>
</feature>
<feature type="region of interest" description="Disordered" evidence="1">
    <location>
        <begin position="427"/>
        <end position="509"/>
    </location>
</feature>
<feature type="region of interest" description="Disordered" evidence="1">
    <location>
        <begin position="320"/>
        <end position="354"/>
    </location>
</feature>
<dbReference type="Proteomes" id="UP000650533">
    <property type="component" value="Chromosome 13"/>
</dbReference>
<accession>A0A8H8P666</accession>
<dbReference type="KEGG" id="rsx:RhiXN_07006"/>
<sequence>MVSFSLGSILSLVVLGTTTVGIAVPLIPRDLETQFYQQKEAGFALDPNCGPIGATLNTTRFAGPNGSQAWLSCGLNTTRGWHPPRFSIKDIISKDLEAASKMPNSPFTRCEQYFPLFYKYSDMFKGTSEGLSVDTGQQEELLTDLSTFSSIVPAILIASFANQESGCNAETIGGGDEQGLMQITPDKCGGAPGGNCRDPDFNIRTAIGYFAGELSRHNGSILHTIGAYNGWYEGMTVPAATAAANTSCCRCQQNLDYIHQMCNGWIQGVDAYAANLGSYFNLRITIYASKSHFRSVDFQKQRSGSTVAYFHLEPNRIDSHFDNKKCSPDKSKEQKDPTAAVDSDPRVISQKKNRDPKLDLASKGVLIDAGVTISFRAYPPPLTTVMKTVAPISLVALLASSAVAVAIEAPSYAAGVSHVHARLHASRAQMRRESGGQMYRRCKPKYTGSPSATPDSTPAPAPAPAPENPEPAPAASPAPVTIPEPAPEPSPEPIPAAKTSGGSGDLIKVKSNGCGDVGATSDVTKTSGPNGSQDFLNCGVNTGGWRPPYITVGDLRYKDLGAELASGNSIFKNCAQYWDAIDDASGETGLPAIMIVSIMMQESSCNKDTVGGGGEQGLMQITHEKCAGAPGGNCRDPWFNIHTGARYLKGQVDANGGNVLKAIGSYNGWVDGMTIDSATAARWSACCRCQNNLDYLHQFLNGWLQGKDAYSNGLGVYNNLAVCGAY</sequence>
<evidence type="ECO:0000256" key="1">
    <source>
        <dbReference type="SAM" id="MobiDB-lite"/>
    </source>
</evidence>
<dbReference type="EMBL" id="CP059670">
    <property type="protein sequence ID" value="QRW25057.1"/>
    <property type="molecule type" value="Genomic_DNA"/>
</dbReference>
<keyword evidence="4" id="KW-0378">Hydrolase</keyword>
<evidence type="ECO:0000313" key="5">
    <source>
        <dbReference type="Proteomes" id="UP000650533"/>
    </source>
</evidence>
<evidence type="ECO:0000259" key="3">
    <source>
        <dbReference type="Pfam" id="PF01464"/>
    </source>
</evidence>
<name>A0A8H8P666_9AGAM</name>
<dbReference type="Pfam" id="PF01464">
    <property type="entry name" value="SLT"/>
    <property type="match status" value="2"/>
</dbReference>
<feature type="chain" id="PRO_5034932692" evidence="2">
    <location>
        <begin position="24"/>
        <end position="726"/>
    </location>
</feature>
<dbReference type="Gene3D" id="1.10.530.10">
    <property type="match status" value="2"/>
</dbReference>
<gene>
    <name evidence="4" type="ORF">RhiXN_07006</name>
</gene>
<dbReference type="RefSeq" id="XP_043185294.1">
    <property type="nucleotide sequence ID" value="XM_043326822.1"/>
</dbReference>
<dbReference type="GeneID" id="67029285"/>